<dbReference type="PROSITE" id="PS50011">
    <property type="entry name" value="PROTEIN_KINASE_DOM"/>
    <property type="match status" value="1"/>
</dbReference>
<reference evidence="4 5" key="1">
    <citation type="submission" date="2024-11" db="EMBL/GenBank/DDBJ databases">
        <title>A near-complete genome assembly of Cinchona calisaya.</title>
        <authorList>
            <person name="Lian D.C."/>
            <person name="Zhao X.W."/>
            <person name="Wei L."/>
        </authorList>
    </citation>
    <scope>NUCLEOTIDE SEQUENCE [LARGE SCALE GENOMIC DNA]</scope>
    <source>
        <tissue evidence="4">Nenye</tissue>
    </source>
</reference>
<dbReference type="Gene3D" id="1.10.510.10">
    <property type="entry name" value="Transferase(Phosphotransferase) domain 1"/>
    <property type="match status" value="1"/>
</dbReference>
<evidence type="ECO:0000313" key="4">
    <source>
        <dbReference type="EMBL" id="KAL3501601.1"/>
    </source>
</evidence>
<feature type="region of interest" description="Disordered" evidence="1">
    <location>
        <begin position="174"/>
        <end position="200"/>
    </location>
</feature>
<evidence type="ECO:0000259" key="3">
    <source>
        <dbReference type="PROSITE" id="PS51782"/>
    </source>
</evidence>
<dbReference type="Proteomes" id="UP001630127">
    <property type="component" value="Unassembled WGS sequence"/>
</dbReference>
<dbReference type="PANTHER" id="PTHR45927">
    <property type="entry name" value="LYSM-DOMAIN RECEPTOR-LIKE KINASE-RELATED"/>
    <property type="match status" value="1"/>
</dbReference>
<dbReference type="PROSITE" id="PS51782">
    <property type="entry name" value="LYSM"/>
    <property type="match status" value="1"/>
</dbReference>
<name>A0ABD2Y3K8_9GENT</name>
<dbReference type="InterPro" id="IPR052611">
    <property type="entry name" value="Plant_RLK_LysM"/>
</dbReference>
<dbReference type="PANTHER" id="PTHR45927:SF10">
    <property type="entry name" value="LYSM-DOMAIN RECEPTOR-LIKE KINASE"/>
    <property type="match status" value="1"/>
</dbReference>
<dbReference type="InterPro" id="IPR036779">
    <property type="entry name" value="LysM_dom_sf"/>
</dbReference>
<evidence type="ECO:0000259" key="2">
    <source>
        <dbReference type="PROSITE" id="PS50011"/>
    </source>
</evidence>
<dbReference type="Pfam" id="PF23473">
    <property type="entry name" value="LysM3_LYK4_5"/>
    <property type="match status" value="1"/>
</dbReference>
<dbReference type="Pfam" id="PF23472">
    <property type="entry name" value="LysM2_CERK1_LYK3_4_5"/>
    <property type="match status" value="1"/>
</dbReference>
<organism evidence="4 5">
    <name type="scientific">Cinchona calisaya</name>
    <dbReference type="NCBI Taxonomy" id="153742"/>
    <lineage>
        <taxon>Eukaryota</taxon>
        <taxon>Viridiplantae</taxon>
        <taxon>Streptophyta</taxon>
        <taxon>Embryophyta</taxon>
        <taxon>Tracheophyta</taxon>
        <taxon>Spermatophyta</taxon>
        <taxon>Magnoliopsida</taxon>
        <taxon>eudicotyledons</taxon>
        <taxon>Gunneridae</taxon>
        <taxon>Pentapetalae</taxon>
        <taxon>asterids</taxon>
        <taxon>lamiids</taxon>
        <taxon>Gentianales</taxon>
        <taxon>Rubiaceae</taxon>
        <taxon>Cinchonoideae</taxon>
        <taxon>Cinchoneae</taxon>
        <taxon>Cinchona</taxon>
    </lineage>
</organism>
<feature type="domain" description="LysM" evidence="3">
    <location>
        <begin position="109"/>
        <end position="153"/>
    </location>
</feature>
<dbReference type="Gene3D" id="3.30.200.20">
    <property type="entry name" value="Phosphorylase Kinase, domain 1"/>
    <property type="match status" value="1"/>
</dbReference>
<dbReference type="GO" id="GO:0005886">
    <property type="term" value="C:plasma membrane"/>
    <property type="evidence" value="ECO:0007669"/>
    <property type="project" value="UniProtKB-ARBA"/>
</dbReference>
<accession>A0ABD2Y3K8</accession>
<dbReference type="AlphaFoldDB" id="A0ABD2Y3K8"/>
<comment type="caution">
    <text evidence="4">The sequence shown here is derived from an EMBL/GenBank/DDBJ whole genome shotgun (WGS) entry which is preliminary data.</text>
</comment>
<dbReference type="Gene3D" id="3.10.350.10">
    <property type="entry name" value="LysM domain"/>
    <property type="match status" value="1"/>
</dbReference>
<dbReference type="SUPFAM" id="SSF56112">
    <property type="entry name" value="Protein kinase-like (PK-like)"/>
    <property type="match status" value="1"/>
</dbReference>
<dbReference type="InterPro" id="IPR056563">
    <property type="entry name" value="LysM3_LYK4_5"/>
</dbReference>
<feature type="compositionally biased region" description="Low complexity" evidence="1">
    <location>
        <begin position="177"/>
        <end position="188"/>
    </location>
</feature>
<proteinExistence type="predicted"/>
<dbReference type="InterPro" id="IPR011009">
    <property type="entry name" value="Kinase-like_dom_sf"/>
</dbReference>
<evidence type="ECO:0000256" key="1">
    <source>
        <dbReference type="SAM" id="MobiDB-lite"/>
    </source>
</evidence>
<dbReference type="InterPro" id="IPR056562">
    <property type="entry name" value="LysM2_CERK1_LYK3_4_5"/>
</dbReference>
<dbReference type="InterPro" id="IPR018392">
    <property type="entry name" value="LysM"/>
</dbReference>
<protein>
    <recommendedName>
        <fullName evidence="6">LysM domain receptor-like kinase 4</fullName>
    </recommendedName>
</protein>
<feature type="domain" description="Protein kinase" evidence="2">
    <location>
        <begin position="210"/>
        <end position="486"/>
    </location>
</feature>
<evidence type="ECO:0008006" key="6">
    <source>
        <dbReference type="Google" id="ProtNLM"/>
    </source>
</evidence>
<gene>
    <name evidence="4" type="ORF">ACH5RR_036050</name>
</gene>
<feature type="compositionally biased region" description="Polar residues" evidence="1">
    <location>
        <begin position="189"/>
        <end position="200"/>
    </location>
</feature>
<dbReference type="Pfam" id="PF07714">
    <property type="entry name" value="PK_Tyr_Ser-Thr"/>
    <property type="match status" value="1"/>
</dbReference>
<sequence>MSPDALLSKNNSTTSSFQILEPSREVLIPITCSCIGQFYVANLSYIFHGNMALSDIACGVFEGLVKSIILNDENPQANTTLQVGSVLRIPFKCACPDNFSSNVGVRYLVTHPFVEKDNLNMVSKKFNIPVEDLWEANHLDPFATVYPNTTVLVPLKKEPSSLKEMQGGEINSFARKSSMTSCSTPRSSQLSGPTPAKSSTASCLSPDLLESIKYSLGNYSVEELKKATNDFNEENRIMDDVYNGFIYNAEILIKQTRFEDTRQVTDVHSKINHVNIVKLHGVCYGDRDFSWSYLVFEFPTNGCLRGCLSSSNPSLKWLRRTRIAFDIATGLHYLHYCMVPPYTHVNVNSKTIFLTRNWRAKIAVFGTIPTIGSSKGHENIISNIVHSSVSEKEDIFAFGVVLLEFISAKEELDGKTLTESIAFLGGGPSDQGGCFDHLRNFVDPSLKEEYPLAEALCLAVLAKACIQDDPLHRPSMDDILKVLARMV</sequence>
<evidence type="ECO:0000313" key="5">
    <source>
        <dbReference type="Proteomes" id="UP001630127"/>
    </source>
</evidence>
<keyword evidence="5" id="KW-1185">Reference proteome</keyword>
<dbReference type="InterPro" id="IPR000719">
    <property type="entry name" value="Prot_kinase_dom"/>
</dbReference>
<dbReference type="InterPro" id="IPR001245">
    <property type="entry name" value="Ser-Thr/Tyr_kinase_cat_dom"/>
</dbReference>
<dbReference type="EMBL" id="JBJUIK010000015">
    <property type="protein sequence ID" value="KAL3501601.1"/>
    <property type="molecule type" value="Genomic_DNA"/>
</dbReference>